<dbReference type="OrthoDB" id="583444at2"/>
<proteinExistence type="predicted"/>
<reference evidence="2 3" key="1">
    <citation type="submission" date="2016-11" db="EMBL/GenBank/DDBJ databases">
        <title>Draft Genome Sequences of Nine Cyanobacterial Strains from Diverse Habitats.</title>
        <authorList>
            <person name="Zhu T."/>
            <person name="Hou S."/>
            <person name="Lu X."/>
            <person name="Hess W.R."/>
        </authorList>
    </citation>
    <scope>NUCLEOTIDE SEQUENCE [LARGE SCALE GENOMIC DNA]</scope>
    <source>
        <strain evidence="2 3">NIES-30</strain>
    </source>
</reference>
<sequence length="135" mass="14624">MTFITLLATAVGIVSAIVLIIVGLVEAPWQLLLFGLLAALYGLQRQIWACESVIEIDGAIVPTDVIAQKTTAMPQPKQAAEASVTDNSSAPASESSESKELIYRGIRYRASQPENPSSPPDQKLEGIYRGQPWER</sequence>
<comment type="caution">
    <text evidence="2">The sequence shown here is derived from an EMBL/GenBank/DDBJ whole genome shotgun (WGS) entry which is preliminary data.</text>
</comment>
<accession>A0A1U7JAT7</accession>
<feature type="compositionally biased region" description="Basic and acidic residues" evidence="1">
    <location>
        <begin position="122"/>
        <end position="135"/>
    </location>
</feature>
<organism evidence="2 3">
    <name type="scientific">Phormidium tenue NIES-30</name>
    <dbReference type="NCBI Taxonomy" id="549789"/>
    <lineage>
        <taxon>Bacteria</taxon>
        <taxon>Bacillati</taxon>
        <taxon>Cyanobacteriota</taxon>
        <taxon>Cyanophyceae</taxon>
        <taxon>Oscillatoriophycideae</taxon>
        <taxon>Oscillatoriales</taxon>
        <taxon>Oscillatoriaceae</taxon>
        <taxon>Phormidium</taxon>
    </lineage>
</organism>
<evidence type="ECO:0000313" key="2">
    <source>
        <dbReference type="EMBL" id="OKH50822.1"/>
    </source>
</evidence>
<evidence type="ECO:0000313" key="3">
    <source>
        <dbReference type="Proteomes" id="UP000185557"/>
    </source>
</evidence>
<gene>
    <name evidence="2" type="ORF">NIES30_01700</name>
</gene>
<feature type="region of interest" description="Disordered" evidence="1">
    <location>
        <begin position="71"/>
        <end position="135"/>
    </location>
</feature>
<protein>
    <recommendedName>
        <fullName evidence="4">DUF4278 domain-containing protein</fullName>
    </recommendedName>
</protein>
<evidence type="ECO:0008006" key="4">
    <source>
        <dbReference type="Google" id="ProtNLM"/>
    </source>
</evidence>
<keyword evidence="3" id="KW-1185">Reference proteome</keyword>
<evidence type="ECO:0000256" key="1">
    <source>
        <dbReference type="SAM" id="MobiDB-lite"/>
    </source>
</evidence>
<dbReference type="RefSeq" id="WP_073606636.1">
    <property type="nucleotide sequence ID" value="NZ_MRCG01000001.1"/>
</dbReference>
<name>A0A1U7JAT7_9CYAN</name>
<dbReference type="EMBL" id="MRCG01000001">
    <property type="protein sequence ID" value="OKH50822.1"/>
    <property type="molecule type" value="Genomic_DNA"/>
</dbReference>
<dbReference type="Proteomes" id="UP000185557">
    <property type="component" value="Unassembled WGS sequence"/>
</dbReference>
<dbReference type="AlphaFoldDB" id="A0A1U7JAT7"/>